<gene>
    <name evidence="1" type="ORF">PCOR1329_LOCUS42263</name>
</gene>
<dbReference type="Proteomes" id="UP001189429">
    <property type="component" value="Unassembled WGS sequence"/>
</dbReference>
<dbReference type="EMBL" id="CAUYUJ010015075">
    <property type="protein sequence ID" value="CAK0849623.1"/>
    <property type="molecule type" value="Genomic_DNA"/>
</dbReference>
<sequence>MWRADPGPCVGQVAEWGDHPDDVEYMEMLSAIPKRVLLRREVTIQDGDLERVAAKQGKVHFSVARWRLTEFSASSGPDAESASIVHVFYEGKDERKVMNCFSAAGIDLGAVEAVPVNPNSSRAHEQRIMYMKESLFLEDECAYEEGPPREVAQR</sequence>
<evidence type="ECO:0000313" key="1">
    <source>
        <dbReference type="EMBL" id="CAK0849623.1"/>
    </source>
</evidence>
<proteinExistence type="predicted"/>
<evidence type="ECO:0000313" key="2">
    <source>
        <dbReference type="Proteomes" id="UP001189429"/>
    </source>
</evidence>
<comment type="caution">
    <text evidence="1">The sequence shown here is derived from an EMBL/GenBank/DDBJ whole genome shotgun (WGS) entry which is preliminary data.</text>
</comment>
<organism evidence="1 2">
    <name type="scientific">Prorocentrum cordatum</name>
    <dbReference type="NCBI Taxonomy" id="2364126"/>
    <lineage>
        <taxon>Eukaryota</taxon>
        <taxon>Sar</taxon>
        <taxon>Alveolata</taxon>
        <taxon>Dinophyceae</taxon>
        <taxon>Prorocentrales</taxon>
        <taxon>Prorocentraceae</taxon>
        <taxon>Prorocentrum</taxon>
    </lineage>
</organism>
<name>A0ABN9TTT1_9DINO</name>
<keyword evidence="2" id="KW-1185">Reference proteome</keyword>
<protein>
    <submittedName>
        <fullName evidence="1">Uncharacterized protein</fullName>
    </submittedName>
</protein>
<accession>A0ABN9TTT1</accession>
<reference evidence="1" key="1">
    <citation type="submission" date="2023-10" db="EMBL/GenBank/DDBJ databases">
        <authorList>
            <person name="Chen Y."/>
            <person name="Shah S."/>
            <person name="Dougan E. K."/>
            <person name="Thang M."/>
            <person name="Chan C."/>
        </authorList>
    </citation>
    <scope>NUCLEOTIDE SEQUENCE [LARGE SCALE GENOMIC DNA]</scope>
</reference>